<evidence type="ECO:0000313" key="2">
    <source>
        <dbReference type="Proteomes" id="UP000199086"/>
    </source>
</evidence>
<dbReference type="EMBL" id="FMYF01000002">
    <property type="protein sequence ID" value="SDB80506.1"/>
    <property type="molecule type" value="Genomic_DNA"/>
</dbReference>
<organism evidence="1 2">
    <name type="scientific">Raineyella antarctica</name>
    <dbReference type="NCBI Taxonomy" id="1577474"/>
    <lineage>
        <taxon>Bacteria</taxon>
        <taxon>Bacillati</taxon>
        <taxon>Actinomycetota</taxon>
        <taxon>Actinomycetes</taxon>
        <taxon>Propionibacteriales</taxon>
        <taxon>Propionibacteriaceae</taxon>
        <taxon>Raineyella</taxon>
    </lineage>
</organism>
<dbReference type="AlphaFoldDB" id="A0A1G6GH46"/>
<proteinExistence type="predicted"/>
<reference evidence="1 2" key="1">
    <citation type="submission" date="2016-06" db="EMBL/GenBank/DDBJ databases">
        <authorList>
            <person name="Olsen C.W."/>
            <person name="Carey S."/>
            <person name="Hinshaw L."/>
            <person name="Karasin A.I."/>
        </authorList>
    </citation>
    <scope>NUCLEOTIDE SEQUENCE [LARGE SCALE GENOMIC DNA]</scope>
    <source>
        <strain evidence="1 2">LZ-22</strain>
    </source>
</reference>
<accession>A0A1G6GH46</accession>
<evidence type="ECO:0000313" key="1">
    <source>
        <dbReference type="EMBL" id="SDB80506.1"/>
    </source>
</evidence>
<dbReference type="STRING" id="1577474.GA0111570_102296"/>
<dbReference type="RefSeq" id="WP_175557308.1">
    <property type="nucleotide sequence ID" value="NZ_FMYF01000002.1"/>
</dbReference>
<dbReference type="Proteomes" id="UP000199086">
    <property type="component" value="Unassembled WGS sequence"/>
</dbReference>
<sequence length="46" mass="4955">MENPADGALGVFTTREAAERFAATDPFVLDGLVEAWEITGCREALL</sequence>
<protein>
    <recommendedName>
        <fullName evidence="3">YCII-related domain-containing protein</fullName>
    </recommendedName>
</protein>
<evidence type="ECO:0008006" key="3">
    <source>
        <dbReference type="Google" id="ProtNLM"/>
    </source>
</evidence>
<name>A0A1G6GH46_9ACTN</name>
<gene>
    <name evidence="1" type="ORF">GA0111570_102296</name>
</gene>
<keyword evidence="2" id="KW-1185">Reference proteome</keyword>